<keyword evidence="3" id="KW-1185">Reference proteome</keyword>
<dbReference type="PANTHER" id="PTHR48079">
    <property type="entry name" value="PROTEIN YEEZ"/>
    <property type="match status" value="1"/>
</dbReference>
<dbReference type="EMBL" id="JAKJXO020000007">
    <property type="protein sequence ID" value="KAL1602414.1"/>
    <property type="molecule type" value="Genomic_DNA"/>
</dbReference>
<dbReference type="Proteomes" id="UP001521785">
    <property type="component" value="Unassembled WGS sequence"/>
</dbReference>
<comment type="caution">
    <text evidence="2">The sequence shown here is derived from an EMBL/GenBank/DDBJ whole genome shotgun (WGS) entry which is preliminary data.</text>
</comment>
<reference evidence="2 3" key="1">
    <citation type="submission" date="2024-02" db="EMBL/GenBank/DDBJ databases">
        <title>De novo assembly and annotation of 12 fungi associated with fruit tree decline syndrome in Ontario, Canada.</title>
        <authorList>
            <person name="Sulman M."/>
            <person name="Ellouze W."/>
            <person name="Ilyukhin E."/>
        </authorList>
    </citation>
    <scope>NUCLEOTIDE SEQUENCE [LARGE SCALE GENOMIC DNA]</scope>
    <source>
        <strain evidence="2 3">M42-189</strain>
    </source>
</reference>
<name>A0ABR3RE59_9PLEO</name>
<feature type="domain" description="NAD-dependent epimerase/dehydratase" evidence="1">
    <location>
        <begin position="5"/>
        <end position="79"/>
    </location>
</feature>
<gene>
    <name evidence="2" type="ORF">SLS60_005830</name>
</gene>
<accession>A0ABR3RE59</accession>
<evidence type="ECO:0000313" key="2">
    <source>
        <dbReference type="EMBL" id="KAL1602414.1"/>
    </source>
</evidence>
<dbReference type="SUPFAM" id="SSF51735">
    <property type="entry name" value="NAD(P)-binding Rossmann-fold domains"/>
    <property type="match status" value="1"/>
</dbReference>
<dbReference type="PANTHER" id="PTHR48079:SF6">
    <property type="entry name" value="NAD(P)-BINDING DOMAIN-CONTAINING PROTEIN-RELATED"/>
    <property type="match status" value="1"/>
</dbReference>
<dbReference type="InterPro" id="IPR051783">
    <property type="entry name" value="NAD(P)-dependent_oxidoreduct"/>
</dbReference>
<dbReference type="Pfam" id="PF01370">
    <property type="entry name" value="Epimerase"/>
    <property type="match status" value="1"/>
</dbReference>
<dbReference type="InterPro" id="IPR001509">
    <property type="entry name" value="Epimerase_deHydtase"/>
</dbReference>
<dbReference type="Gene3D" id="3.40.50.720">
    <property type="entry name" value="NAD(P)-binding Rossmann-like Domain"/>
    <property type="match status" value="1"/>
</dbReference>
<evidence type="ECO:0000259" key="1">
    <source>
        <dbReference type="Pfam" id="PF01370"/>
    </source>
</evidence>
<proteinExistence type="predicted"/>
<evidence type="ECO:0000313" key="3">
    <source>
        <dbReference type="Proteomes" id="UP001521785"/>
    </source>
</evidence>
<sequence>MSRNVLLTGASGYLGGSFLELLKSANLPAYKIYAVVRSSKQASAVKQYHNVEPITVDLSNADAVSSTIIDNNITVVYHLHNPLDTTTPAWIKALATVKQETGQDVHFLFTTGAKLFSSHAGAPTQPFSDTDPSLYSIQRAQPEKAPIDAMGLGASCNNLVTSTAQEIGVKSYIFAPCIVYGKGLGFGNKISIQTVAVVKAAVATRKVYKVDEGRPTWPVCHVEDNSTLYIEILRGILEGRDIGSGESGYFLASPGSVAWDDIYAAMAKALKKRGVVDDGTVVQADRDALEKMGEGMECPAEFVPMQVGGLCTFTAEHGKRIGWKPKYAPEHIVEAADEEVELILEHLEAARSYAIPKGTKLKQ</sequence>
<organism evidence="2 3">
    <name type="scientific">Paraconiothyrium brasiliense</name>
    <dbReference type="NCBI Taxonomy" id="300254"/>
    <lineage>
        <taxon>Eukaryota</taxon>
        <taxon>Fungi</taxon>
        <taxon>Dikarya</taxon>
        <taxon>Ascomycota</taxon>
        <taxon>Pezizomycotina</taxon>
        <taxon>Dothideomycetes</taxon>
        <taxon>Pleosporomycetidae</taxon>
        <taxon>Pleosporales</taxon>
        <taxon>Massarineae</taxon>
        <taxon>Didymosphaeriaceae</taxon>
        <taxon>Paraconiothyrium</taxon>
    </lineage>
</organism>
<protein>
    <recommendedName>
        <fullName evidence="1">NAD-dependent epimerase/dehydratase domain-containing protein</fullName>
    </recommendedName>
</protein>
<dbReference type="InterPro" id="IPR036291">
    <property type="entry name" value="NAD(P)-bd_dom_sf"/>
</dbReference>